<dbReference type="InterPro" id="IPR036047">
    <property type="entry name" value="F-box-like_dom_sf"/>
</dbReference>
<evidence type="ECO:0000313" key="1">
    <source>
        <dbReference type="EMBL" id="KZV91919.1"/>
    </source>
</evidence>
<dbReference type="Proteomes" id="UP000077266">
    <property type="component" value="Unassembled WGS sequence"/>
</dbReference>
<sequence length="471" mass="52594">MEGHDLSTVLPPEILRHFLQGFSFYGLLPILQVSSHWRTMALDHPNYWAHIRLHNDSSGAIQLFLIRILRTYCRPFKVYVSLSRSSPAFGTEVLPAIASNMERILSLYLAFNVSNSSDLFDLFDSLCHPAPLITALRLNLYASSSPHWQNSPEYPSSLPVGLFAGVAPLLRSLSLTDVTVPSDLVPALTGVYTLTVGHGALIADGNFQDFLPQFPNLRRLHFVCPAESFDPVYRGNARWATLDYVHASPSMLADPALPLHVVKQILGYGVTPEEYSALLEHLLGPLDFAFEAVPEMHYVLMHMRERTSPFHERTICEGIRQWSDEYIASNGHPRPLPFTRIVTLTIPECLWQLACGIFPSMPSVKQLSLVLDEPDPLSPSFIPAPRCLPTPCLERLILRAGLGQPVIGFELLHDFLTYAIPTELSTLRVSLAGVFVKSGTAYGLPLLVFEQCTPEELVPHPYPRADIFYDD</sequence>
<protein>
    <submittedName>
        <fullName evidence="1">Uncharacterized protein</fullName>
    </submittedName>
</protein>
<dbReference type="OrthoDB" id="2909959at2759"/>
<dbReference type="EMBL" id="KV426018">
    <property type="protein sequence ID" value="KZV91919.1"/>
    <property type="molecule type" value="Genomic_DNA"/>
</dbReference>
<dbReference type="SUPFAM" id="SSF81383">
    <property type="entry name" value="F-box domain"/>
    <property type="match status" value="1"/>
</dbReference>
<keyword evidence="2" id="KW-1185">Reference proteome</keyword>
<dbReference type="AlphaFoldDB" id="A0A166AHJ7"/>
<organism evidence="1 2">
    <name type="scientific">Exidia glandulosa HHB12029</name>
    <dbReference type="NCBI Taxonomy" id="1314781"/>
    <lineage>
        <taxon>Eukaryota</taxon>
        <taxon>Fungi</taxon>
        <taxon>Dikarya</taxon>
        <taxon>Basidiomycota</taxon>
        <taxon>Agaricomycotina</taxon>
        <taxon>Agaricomycetes</taxon>
        <taxon>Auriculariales</taxon>
        <taxon>Exidiaceae</taxon>
        <taxon>Exidia</taxon>
    </lineage>
</organism>
<reference evidence="1 2" key="1">
    <citation type="journal article" date="2016" name="Mol. Biol. Evol.">
        <title>Comparative Genomics of Early-Diverging Mushroom-Forming Fungi Provides Insights into the Origins of Lignocellulose Decay Capabilities.</title>
        <authorList>
            <person name="Nagy L.G."/>
            <person name="Riley R."/>
            <person name="Tritt A."/>
            <person name="Adam C."/>
            <person name="Daum C."/>
            <person name="Floudas D."/>
            <person name="Sun H."/>
            <person name="Yadav J.S."/>
            <person name="Pangilinan J."/>
            <person name="Larsson K.H."/>
            <person name="Matsuura K."/>
            <person name="Barry K."/>
            <person name="Labutti K."/>
            <person name="Kuo R."/>
            <person name="Ohm R.A."/>
            <person name="Bhattacharya S.S."/>
            <person name="Shirouzu T."/>
            <person name="Yoshinaga Y."/>
            <person name="Martin F.M."/>
            <person name="Grigoriev I.V."/>
            <person name="Hibbett D.S."/>
        </authorList>
    </citation>
    <scope>NUCLEOTIDE SEQUENCE [LARGE SCALE GENOMIC DNA]</scope>
    <source>
        <strain evidence="1 2">HHB12029</strain>
    </source>
</reference>
<dbReference type="SUPFAM" id="SSF52047">
    <property type="entry name" value="RNI-like"/>
    <property type="match status" value="1"/>
</dbReference>
<evidence type="ECO:0000313" key="2">
    <source>
        <dbReference type="Proteomes" id="UP000077266"/>
    </source>
</evidence>
<proteinExistence type="predicted"/>
<gene>
    <name evidence="1" type="ORF">EXIGLDRAFT_769507</name>
</gene>
<accession>A0A166AHJ7</accession>
<name>A0A166AHJ7_EXIGL</name>
<dbReference type="InParanoid" id="A0A166AHJ7"/>